<dbReference type="Gene3D" id="2.60.40.10">
    <property type="entry name" value="Immunoglobulins"/>
    <property type="match status" value="1"/>
</dbReference>
<evidence type="ECO:0000256" key="4">
    <source>
        <dbReference type="ARBA" id="ARBA00022989"/>
    </source>
</evidence>
<evidence type="ECO:0000256" key="2">
    <source>
        <dbReference type="ARBA" id="ARBA00022692"/>
    </source>
</evidence>
<evidence type="ECO:0000256" key="7">
    <source>
        <dbReference type="ARBA" id="ARBA00023180"/>
    </source>
</evidence>
<dbReference type="InterPro" id="IPR036116">
    <property type="entry name" value="FN3_sf"/>
</dbReference>
<evidence type="ECO:0000256" key="6">
    <source>
        <dbReference type="ARBA" id="ARBA00023170"/>
    </source>
</evidence>
<keyword evidence="2 9" id="KW-0812">Transmembrane</keyword>
<name>A0A4Z2G1U1_9TELE</name>
<gene>
    <name evidence="11" type="ORF">EYF80_042964</name>
</gene>
<keyword evidence="3" id="KW-0732">Signal</keyword>
<keyword evidence="5 9" id="KW-0472">Membrane</keyword>
<dbReference type="OrthoDB" id="8906725at2759"/>
<evidence type="ECO:0000313" key="11">
    <source>
        <dbReference type="EMBL" id="TNN46814.1"/>
    </source>
</evidence>
<feature type="domain" description="Fibronectin type-III" evidence="10">
    <location>
        <begin position="68"/>
        <end position="169"/>
    </location>
</feature>
<dbReference type="AlphaFoldDB" id="A0A4Z2G1U1"/>
<keyword evidence="4 9" id="KW-1133">Transmembrane helix</keyword>
<reference evidence="11 12" key="1">
    <citation type="submission" date="2019-03" db="EMBL/GenBank/DDBJ databases">
        <title>First draft genome of Liparis tanakae, snailfish: a comprehensive survey of snailfish specific genes.</title>
        <authorList>
            <person name="Kim W."/>
            <person name="Song I."/>
            <person name="Jeong J.-H."/>
            <person name="Kim D."/>
            <person name="Kim S."/>
            <person name="Ryu S."/>
            <person name="Song J.Y."/>
            <person name="Lee S.K."/>
        </authorList>
    </citation>
    <scope>NUCLEOTIDE SEQUENCE [LARGE SCALE GENOMIC DNA]</scope>
    <source>
        <tissue evidence="11">Muscle</tissue>
    </source>
</reference>
<evidence type="ECO:0000313" key="12">
    <source>
        <dbReference type="Proteomes" id="UP000314294"/>
    </source>
</evidence>
<comment type="subcellular location">
    <subcellularLocation>
        <location evidence="1">Membrane</location>
        <topology evidence="1">Single-pass type I membrane protein</topology>
    </subcellularLocation>
</comment>
<protein>
    <recommendedName>
        <fullName evidence="10">Fibronectin type-III domain-containing protein</fullName>
    </recommendedName>
</protein>
<proteinExistence type="predicted"/>
<evidence type="ECO:0000256" key="1">
    <source>
        <dbReference type="ARBA" id="ARBA00004479"/>
    </source>
</evidence>
<keyword evidence="6" id="KW-0675">Receptor</keyword>
<evidence type="ECO:0000256" key="3">
    <source>
        <dbReference type="ARBA" id="ARBA00022729"/>
    </source>
</evidence>
<evidence type="ECO:0000256" key="5">
    <source>
        <dbReference type="ARBA" id="ARBA00023136"/>
    </source>
</evidence>
<dbReference type="PANTHER" id="PTHR23037:SF41">
    <property type="entry name" value="COLONY STIMULATING FACTOR 2 RECEPTOR, BETA, LOW-AFFINITY (GRANULOCYTE-MACROPHAGE) PRECURSOR"/>
    <property type="match status" value="1"/>
</dbReference>
<dbReference type="PANTHER" id="PTHR23037">
    <property type="entry name" value="CYTOKINE RECEPTOR"/>
    <property type="match status" value="1"/>
</dbReference>
<sequence>MERLGDGEVERWRGRNGEMERERLRDGEMEREGLGEGEVEKWRGEMLRDGEVERERWRDGEMERLGVRPGPPRQVAVRQKHSNWMVEWTEPSTASKLRLFYQVFYHRARGQGSPVLLNISEGSTSLSILGASLVSSQHYQVQVRSLVVPIHYEGIPSDWTHPVDWTSQEAIWSPTKLIYFTIAVCVAAAFLALYCSILACQRRSTLWMDSVPSPGKSKILSDVKFASRRTLVRIESITVCKVIRFDSASTCSSDALLWPAKERLEEERWKCEKPPPPAVKDTSSMSFSGPYIFCQVSHSLTASPAGAQLLRSCQMNCAINS</sequence>
<dbReference type="PROSITE" id="PS50853">
    <property type="entry name" value="FN3"/>
    <property type="match status" value="1"/>
</dbReference>
<dbReference type="GO" id="GO:0004896">
    <property type="term" value="F:cytokine receptor activity"/>
    <property type="evidence" value="ECO:0007669"/>
    <property type="project" value="TreeGrafter"/>
</dbReference>
<feature type="region of interest" description="Disordered" evidence="8">
    <location>
        <begin position="15"/>
        <end position="37"/>
    </location>
</feature>
<dbReference type="EMBL" id="SRLO01000772">
    <property type="protein sequence ID" value="TNN46814.1"/>
    <property type="molecule type" value="Genomic_DNA"/>
</dbReference>
<evidence type="ECO:0000256" key="9">
    <source>
        <dbReference type="SAM" id="Phobius"/>
    </source>
</evidence>
<dbReference type="GO" id="GO:0009897">
    <property type="term" value="C:external side of plasma membrane"/>
    <property type="evidence" value="ECO:0007669"/>
    <property type="project" value="TreeGrafter"/>
</dbReference>
<feature type="transmembrane region" description="Helical" evidence="9">
    <location>
        <begin position="177"/>
        <end position="200"/>
    </location>
</feature>
<dbReference type="Proteomes" id="UP000314294">
    <property type="component" value="Unassembled WGS sequence"/>
</dbReference>
<evidence type="ECO:0000256" key="8">
    <source>
        <dbReference type="SAM" id="MobiDB-lite"/>
    </source>
</evidence>
<accession>A0A4Z2G1U1</accession>
<comment type="caution">
    <text evidence="11">The sequence shown here is derived from an EMBL/GenBank/DDBJ whole genome shotgun (WGS) entry which is preliminary data.</text>
</comment>
<organism evidence="11 12">
    <name type="scientific">Liparis tanakae</name>
    <name type="common">Tanaka's snailfish</name>
    <dbReference type="NCBI Taxonomy" id="230148"/>
    <lineage>
        <taxon>Eukaryota</taxon>
        <taxon>Metazoa</taxon>
        <taxon>Chordata</taxon>
        <taxon>Craniata</taxon>
        <taxon>Vertebrata</taxon>
        <taxon>Euteleostomi</taxon>
        <taxon>Actinopterygii</taxon>
        <taxon>Neopterygii</taxon>
        <taxon>Teleostei</taxon>
        <taxon>Neoteleostei</taxon>
        <taxon>Acanthomorphata</taxon>
        <taxon>Eupercaria</taxon>
        <taxon>Perciformes</taxon>
        <taxon>Cottioidei</taxon>
        <taxon>Cottales</taxon>
        <taxon>Liparidae</taxon>
        <taxon>Liparis</taxon>
    </lineage>
</organism>
<dbReference type="SUPFAM" id="SSF49265">
    <property type="entry name" value="Fibronectin type III"/>
    <property type="match status" value="1"/>
</dbReference>
<dbReference type="InterPro" id="IPR003961">
    <property type="entry name" value="FN3_dom"/>
</dbReference>
<dbReference type="CDD" id="cd00063">
    <property type="entry name" value="FN3"/>
    <property type="match status" value="1"/>
</dbReference>
<keyword evidence="7" id="KW-0325">Glycoprotein</keyword>
<keyword evidence="12" id="KW-1185">Reference proteome</keyword>
<dbReference type="InterPro" id="IPR013783">
    <property type="entry name" value="Ig-like_fold"/>
</dbReference>
<evidence type="ECO:0000259" key="10">
    <source>
        <dbReference type="PROSITE" id="PS50853"/>
    </source>
</evidence>